<gene>
    <name evidence="1" type="ORF">T07_6993</name>
</gene>
<reference evidence="1 2" key="1">
    <citation type="submission" date="2015-01" db="EMBL/GenBank/DDBJ databases">
        <title>Evolution of Trichinella species and genotypes.</title>
        <authorList>
            <person name="Korhonen P.K."/>
            <person name="Edoardo P."/>
            <person name="Giuseppe L.R."/>
            <person name="Gasser R.B."/>
        </authorList>
    </citation>
    <scope>NUCLEOTIDE SEQUENCE [LARGE SCALE GENOMIC DNA]</scope>
    <source>
        <strain evidence="1">ISS37</strain>
    </source>
</reference>
<sequence>MEEDPDHPKSFTFCFGRMRRPRQLLFFIAS</sequence>
<dbReference type="Proteomes" id="UP000054630">
    <property type="component" value="Unassembled WGS sequence"/>
</dbReference>
<dbReference type="AlphaFoldDB" id="A0A0V0RAJ2"/>
<keyword evidence="2" id="KW-1185">Reference proteome</keyword>
<accession>A0A0V0RAJ2</accession>
<name>A0A0V0RAJ2_9BILA</name>
<organism evidence="1 2">
    <name type="scientific">Trichinella nelsoni</name>
    <dbReference type="NCBI Taxonomy" id="6336"/>
    <lineage>
        <taxon>Eukaryota</taxon>
        <taxon>Metazoa</taxon>
        <taxon>Ecdysozoa</taxon>
        <taxon>Nematoda</taxon>
        <taxon>Enoplea</taxon>
        <taxon>Dorylaimia</taxon>
        <taxon>Trichinellida</taxon>
        <taxon>Trichinellidae</taxon>
        <taxon>Trichinella</taxon>
    </lineage>
</organism>
<protein>
    <submittedName>
        <fullName evidence="1">Uncharacterized protein</fullName>
    </submittedName>
</protein>
<evidence type="ECO:0000313" key="2">
    <source>
        <dbReference type="Proteomes" id="UP000054630"/>
    </source>
</evidence>
<comment type="caution">
    <text evidence="1">The sequence shown here is derived from an EMBL/GenBank/DDBJ whole genome shotgun (WGS) entry which is preliminary data.</text>
</comment>
<evidence type="ECO:0000313" key="1">
    <source>
        <dbReference type="EMBL" id="KRX11517.1"/>
    </source>
</evidence>
<dbReference type="EMBL" id="JYDL01002014">
    <property type="protein sequence ID" value="KRX11517.1"/>
    <property type="molecule type" value="Genomic_DNA"/>
</dbReference>
<proteinExistence type="predicted"/>